<dbReference type="InterPro" id="IPR035224">
    <property type="entry name" value="Usher_TcfC"/>
</dbReference>
<accession>A0A376TVK5</accession>
<reference evidence="2 3" key="1">
    <citation type="submission" date="2018-06" db="EMBL/GenBank/DDBJ databases">
        <authorList>
            <consortium name="Pathogen Informatics"/>
            <person name="Doyle S."/>
        </authorList>
    </citation>
    <scope>NUCLEOTIDE SEQUENCE [LARGE SCALE GENOMIC DNA]</scope>
    <source>
        <strain evidence="2 3">NCTC8622</strain>
    </source>
</reference>
<protein>
    <submittedName>
        <fullName evidence="2">Putative outer membrane usher protein</fullName>
    </submittedName>
</protein>
<name>A0A376TVK5_ECOLX</name>
<dbReference type="Pfam" id="PF17271">
    <property type="entry name" value="Usher_TcfC"/>
    <property type="match status" value="1"/>
</dbReference>
<evidence type="ECO:0000313" key="3">
    <source>
        <dbReference type="Proteomes" id="UP000254079"/>
    </source>
</evidence>
<dbReference type="EMBL" id="UGCP01000002">
    <property type="protein sequence ID" value="STI81266.1"/>
    <property type="molecule type" value="Genomic_DNA"/>
</dbReference>
<proteinExistence type="predicted"/>
<evidence type="ECO:0000259" key="1">
    <source>
        <dbReference type="Pfam" id="PF17271"/>
    </source>
</evidence>
<dbReference type="Proteomes" id="UP000254079">
    <property type="component" value="Unassembled WGS sequence"/>
</dbReference>
<evidence type="ECO:0000313" key="2">
    <source>
        <dbReference type="EMBL" id="STI81266.1"/>
    </source>
</evidence>
<gene>
    <name evidence="2" type="primary">eafC_1</name>
    <name evidence="2" type="ORF">NCTC8622_00192</name>
</gene>
<feature type="domain" description="TcfC Usher-like barrel" evidence="1">
    <location>
        <begin position="2"/>
        <end position="226"/>
    </location>
</feature>
<organism evidence="2 3">
    <name type="scientific">Escherichia coli</name>
    <dbReference type="NCBI Taxonomy" id="562"/>
    <lineage>
        <taxon>Bacteria</taxon>
        <taxon>Pseudomonadati</taxon>
        <taxon>Pseudomonadota</taxon>
        <taxon>Gammaproteobacteria</taxon>
        <taxon>Enterobacterales</taxon>
        <taxon>Enterobacteriaceae</taxon>
        <taxon>Escherichia</taxon>
    </lineage>
</organism>
<sequence>MGNLAISASVFRNDDGGKGDMQQANWSNPGWPTLGFYRTNSDGDACTTDSRESYNALSCYESISATVSQNFVGWNMMLGYTRTQNNTDDSLRWDKQQSFENNYLRQTTAQSISETVQLSASRAFVMRDWILSTSVGVFHRNDNGGDNDDNGLYLSFSLSDTPTMDSNNNSHSTNVSTDYRYSEQDGDQTSWQLSHTFYNDSFSHKELGVTVGGLNTDTINSAVTGVGMGNTEMSTLPYLIVMTVRIMIIFRPLRALIALRWLSVAMALIWEPVVQTICWVRYWWM</sequence>
<dbReference type="AlphaFoldDB" id="A0A376TVK5"/>